<sequence length="324" mass="36575">MMNNVLILSAGRRVELVIAFREAMDKLNIQGKIMCTDMVPELSSACLVADEFFTVPRATDSSYVDVLRDICQENSIKLVIPTIDTDLEKLSYAKDSFNKFGCHISVPDPKFVAACRDKRKTADLFQSLQIASPVIYDSNSMAFPCFCKPYNGSSSIGAFVIQSATDLTNEILTNKNNMFMELIGKDYIEVTVDCYFSKDHELKCLVPRERIEVRSGEVSKGVTRKGLVYDYLFKRLRKIPGVVGCITVQLFYNKISGDIKGLEINPRFGGGYPLSYAAGADYPLYLINEYINHETVGFFDNWEPNLLMLRYDAKVLSHEYPDIN</sequence>
<dbReference type="EMBL" id="CP022695">
    <property type="protein sequence ID" value="AST82322.1"/>
    <property type="molecule type" value="Genomic_DNA"/>
</dbReference>
<name>A0ACA8DE27_9ENTR</name>
<dbReference type="Proteomes" id="UP000215286">
    <property type="component" value="Chromosome"/>
</dbReference>
<reference evidence="1" key="1">
    <citation type="submission" date="2017-08" db="EMBL/GenBank/DDBJ databases">
        <title>Real-time genomic and epidemiological investigation of a multi-institutional outbreak of KPC-producing Enterobacteriaceae reveals complex transmission dynamics and informs management responses.</title>
        <authorList>
            <person name="Kwong J.C."/>
            <person name="Lane C."/>
            <person name="Romanes F."/>
            <person name="Goncalves da Silva A."/>
            <person name="Easton M."/>
            <person name="Cronin K."/>
            <person name="Waters M.J."/>
            <person name="Tomita T."/>
            <person name="Stevens K."/>
            <person name="Schultz M.B."/>
            <person name="Baines S.L."/>
            <person name="Sherry N.L."/>
            <person name="Carter G."/>
            <person name="Mu A."/>
            <person name="Sait M."/>
            <person name="Ballard S.A."/>
            <person name="Seemann T."/>
            <person name="Stinear T.P."/>
            <person name="Howden B.P."/>
        </authorList>
    </citation>
    <scope>NUCLEOTIDE SEQUENCE</scope>
    <source>
        <strain evidence="1">AUSMDU00008141</strain>
    </source>
</reference>
<gene>
    <name evidence="1" type="ORF">CI104_16415</name>
</gene>
<protein>
    <submittedName>
        <fullName evidence="1">Carbamoyl phosphate synthase large subunit</fullName>
    </submittedName>
</protein>
<proteinExistence type="predicted"/>
<keyword evidence="2" id="KW-1185">Reference proteome</keyword>
<evidence type="ECO:0000313" key="2">
    <source>
        <dbReference type="Proteomes" id="UP000215286"/>
    </source>
</evidence>
<accession>A0ACA8DE27</accession>
<evidence type="ECO:0000313" key="1">
    <source>
        <dbReference type="EMBL" id="AST82322.1"/>
    </source>
</evidence>
<organism evidence="1 2">
    <name type="scientific">Citrobacter farmeri</name>
    <dbReference type="NCBI Taxonomy" id="67824"/>
    <lineage>
        <taxon>Bacteria</taxon>
        <taxon>Pseudomonadati</taxon>
        <taxon>Pseudomonadota</taxon>
        <taxon>Gammaproteobacteria</taxon>
        <taxon>Enterobacterales</taxon>
        <taxon>Enterobacteriaceae</taxon>
        <taxon>Citrobacter</taxon>
    </lineage>
</organism>